<reference evidence="1" key="1">
    <citation type="submission" date="2013-12" db="EMBL/GenBank/DDBJ databases">
        <title>A Varibaculum cambriense genome reconstructed from a premature infant gut community with otherwise low bacterial novelty that shifts toward anaerobic metabolism during the third week of life.</title>
        <authorList>
            <person name="Brown C.T."/>
            <person name="Sharon I."/>
            <person name="Thomas B.C."/>
            <person name="Castelle C.J."/>
            <person name="Morowitz M.J."/>
            <person name="Banfield J.F."/>
        </authorList>
    </citation>
    <scope>NUCLEOTIDE SEQUENCE</scope>
</reference>
<comment type="caution">
    <text evidence="1">The sequence shown here is derived from an EMBL/GenBank/DDBJ whole genome shotgun (WGS) entry which is preliminary data.</text>
</comment>
<dbReference type="AlphaFoldDB" id="W1YKW7"/>
<dbReference type="EMBL" id="AZMM01002873">
    <property type="protein sequence ID" value="ETJ43132.1"/>
    <property type="molecule type" value="Genomic_DNA"/>
</dbReference>
<accession>W1YKW7</accession>
<evidence type="ECO:0000313" key="1">
    <source>
        <dbReference type="EMBL" id="ETJ43132.1"/>
    </source>
</evidence>
<sequence>MIVIVRSSTNPHAFSQCFQRLLKARQRCPHGACANLPDPRLFMGDTGIDEWRNAGFYHATNV</sequence>
<organism evidence="1">
    <name type="scientific">human gut metagenome</name>
    <dbReference type="NCBI Taxonomy" id="408170"/>
    <lineage>
        <taxon>unclassified sequences</taxon>
        <taxon>metagenomes</taxon>
        <taxon>organismal metagenomes</taxon>
    </lineage>
</organism>
<name>W1YKW7_9ZZZZ</name>
<gene>
    <name evidence="1" type="ORF">Q604_UNBC02873G0001</name>
</gene>
<proteinExistence type="predicted"/>
<protein>
    <submittedName>
        <fullName evidence="1">Uncharacterized protein</fullName>
    </submittedName>
</protein>
<feature type="non-terminal residue" evidence="1">
    <location>
        <position position="62"/>
    </location>
</feature>